<dbReference type="CDD" id="cd00757">
    <property type="entry name" value="ThiF_MoeB_HesA_family"/>
    <property type="match status" value="1"/>
</dbReference>
<dbReference type="InterPro" id="IPR035985">
    <property type="entry name" value="Ubiquitin-activating_enz"/>
</dbReference>
<dbReference type="RefSeq" id="WP_246910850.1">
    <property type="nucleotide sequence ID" value="NZ_JALJRB010000017.1"/>
</dbReference>
<feature type="domain" description="THIF-type NAD/FAD binding fold" evidence="1">
    <location>
        <begin position="63"/>
        <end position="284"/>
    </location>
</feature>
<protein>
    <submittedName>
        <fullName evidence="2">HesA/MoeB/ThiF family protein</fullName>
    </submittedName>
</protein>
<evidence type="ECO:0000259" key="1">
    <source>
        <dbReference type="Pfam" id="PF00899"/>
    </source>
</evidence>
<dbReference type="InterPro" id="IPR045886">
    <property type="entry name" value="ThiF/MoeB/HesA"/>
</dbReference>
<gene>
    <name evidence="2" type="ORF">MRX98_14340</name>
</gene>
<dbReference type="InterPro" id="IPR000594">
    <property type="entry name" value="ThiF_NAD_FAD-bd"/>
</dbReference>
<dbReference type="Gene3D" id="3.40.50.720">
    <property type="entry name" value="NAD(P)-binding Rossmann-like Domain"/>
    <property type="match status" value="1"/>
</dbReference>
<organism evidence="2 3">
    <name type="scientific">Desulfatitalea alkaliphila</name>
    <dbReference type="NCBI Taxonomy" id="2929485"/>
    <lineage>
        <taxon>Bacteria</taxon>
        <taxon>Pseudomonadati</taxon>
        <taxon>Thermodesulfobacteriota</taxon>
        <taxon>Desulfobacteria</taxon>
        <taxon>Desulfobacterales</taxon>
        <taxon>Desulfosarcinaceae</taxon>
        <taxon>Desulfatitalea</taxon>
    </lineage>
</organism>
<comment type="caution">
    <text evidence="2">The sequence shown here is derived from an EMBL/GenBank/DDBJ whole genome shotgun (WGS) entry which is preliminary data.</text>
</comment>
<dbReference type="EMBL" id="JALJRB010000017">
    <property type="protein sequence ID" value="MCJ8501759.1"/>
    <property type="molecule type" value="Genomic_DNA"/>
</dbReference>
<dbReference type="GO" id="GO:0061503">
    <property type="term" value="F:tRNA threonylcarbamoyladenosine dehydratase"/>
    <property type="evidence" value="ECO:0007669"/>
    <property type="project" value="TreeGrafter"/>
</dbReference>
<evidence type="ECO:0000313" key="2">
    <source>
        <dbReference type="EMBL" id="MCJ8501759.1"/>
    </source>
</evidence>
<dbReference type="Proteomes" id="UP001165427">
    <property type="component" value="Unassembled WGS sequence"/>
</dbReference>
<accession>A0AA41R3Q7</accession>
<dbReference type="PANTHER" id="PTHR43267">
    <property type="entry name" value="TRNA THREONYLCARBAMOYLADENOSINE DEHYDRATASE"/>
    <property type="match status" value="1"/>
</dbReference>
<keyword evidence="3" id="KW-1185">Reference proteome</keyword>
<proteinExistence type="predicted"/>
<evidence type="ECO:0000313" key="3">
    <source>
        <dbReference type="Proteomes" id="UP001165427"/>
    </source>
</evidence>
<reference evidence="2" key="1">
    <citation type="submission" date="2022-04" db="EMBL/GenBank/DDBJ databases">
        <title>Desulfatitalea alkaliphila sp. nov., a novel anaerobic sulfate-reducing bacterium isolated from terrestrial mud volcano, Taman Peninsula, Russia.</title>
        <authorList>
            <person name="Khomyakova M.A."/>
            <person name="Merkel A.Y."/>
            <person name="Slobodkin A.I."/>
        </authorList>
    </citation>
    <scope>NUCLEOTIDE SEQUENCE</scope>
    <source>
        <strain evidence="2">M08but</strain>
    </source>
</reference>
<sequence length="287" mass="30763">MHQSLLEIVSEHIESPVAPDDTVRPVLTLDQGRRIADTTGASLRKVERTALAAGALPERYMRNSRSYSVADQIRLCDARVAVIGLGGLGGAVVEILARAGVGALVLMDGDRFEAHNLNRQLFSDEAQLGQSKATVAARRVSVVNSTVQVTARAEYINDRNAAERIAGCQLVIDCLDNIEARFVVARAARQTAIPMVSAAVAGSTAHVTTIFPDDPGLEAIHGPYHALKDAKGAETVLGNLPQTVTMAAAMECSEALKVLTGRTDRLLRNKLWIMDLSDNTFEVLSLV</sequence>
<dbReference type="PANTHER" id="PTHR43267:SF1">
    <property type="entry name" value="TRNA THREONYLCARBAMOYLADENOSINE DEHYDRATASE"/>
    <property type="match status" value="1"/>
</dbReference>
<dbReference type="GO" id="GO:0008641">
    <property type="term" value="F:ubiquitin-like modifier activating enzyme activity"/>
    <property type="evidence" value="ECO:0007669"/>
    <property type="project" value="InterPro"/>
</dbReference>
<dbReference type="AlphaFoldDB" id="A0AA41R3Q7"/>
<dbReference type="Pfam" id="PF00899">
    <property type="entry name" value="ThiF"/>
    <property type="match status" value="1"/>
</dbReference>
<dbReference type="GO" id="GO:0061504">
    <property type="term" value="P:cyclic threonylcarbamoyladenosine biosynthetic process"/>
    <property type="evidence" value="ECO:0007669"/>
    <property type="project" value="TreeGrafter"/>
</dbReference>
<name>A0AA41R3Q7_9BACT</name>
<dbReference type="SUPFAM" id="SSF69572">
    <property type="entry name" value="Activating enzymes of the ubiquitin-like proteins"/>
    <property type="match status" value="1"/>
</dbReference>